<comment type="caution">
    <text evidence="2">The sequence shown here is derived from an EMBL/GenBank/DDBJ whole genome shotgun (WGS) entry which is preliminary data.</text>
</comment>
<protein>
    <submittedName>
        <fullName evidence="2">Uncharacterized protein</fullName>
    </submittedName>
</protein>
<dbReference type="Proteomes" id="UP001458880">
    <property type="component" value="Unassembled WGS sequence"/>
</dbReference>
<dbReference type="EMBL" id="JASPKY010000377">
    <property type="protein sequence ID" value="KAK9703081.1"/>
    <property type="molecule type" value="Genomic_DNA"/>
</dbReference>
<evidence type="ECO:0000313" key="2">
    <source>
        <dbReference type="EMBL" id="KAK9703081.1"/>
    </source>
</evidence>
<accession>A0AAW1JGY3</accession>
<dbReference type="EMBL" id="JASPKY010000377">
    <property type="protein sequence ID" value="KAK9703080.1"/>
    <property type="molecule type" value="Genomic_DNA"/>
</dbReference>
<organism evidence="2 3">
    <name type="scientific">Popillia japonica</name>
    <name type="common">Japanese beetle</name>
    <dbReference type="NCBI Taxonomy" id="7064"/>
    <lineage>
        <taxon>Eukaryota</taxon>
        <taxon>Metazoa</taxon>
        <taxon>Ecdysozoa</taxon>
        <taxon>Arthropoda</taxon>
        <taxon>Hexapoda</taxon>
        <taxon>Insecta</taxon>
        <taxon>Pterygota</taxon>
        <taxon>Neoptera</taxon>
        <taxon>Endopterygota</taxon>
        <taxon>Coleoptera</taxon>
        <taxon>Polyphaga</taxon>
        <taxon>Scarabaeiformia</taxon>
        <taxon>Scarabaeidae</taxon>
        <taxon>Rutelinae</taxon>
        <taxon>Popillia</taxon>
    </lineage>
</organism>
<evidence type="ECO:0000256" key="1">
    <source>
        <dbReference type="SAM" id="Phobius"/>
    </source>
</evidence>
<keyword evidence="1" id="KW-1133">Transmembrane helix</keyword>
<evidence type="ECO:0000313" key="3">
    <source>
        <dbReference type="Proteomes" id="UP001458880"/>
    </source>
</evidence>
<reference evidence="2" key="1">
    <citation type="submission" date="2023-05" db="EMBL/GenBank/DDBJ databases">
        <authorList>
            <person name="Nardi F."/>
            <person name="Carapelli A."/>
            <person name="Cucini C."/>
        </authorList>
    </citation>
    <scope>NUCLEOTIDE SEQUENCE</scope>
    <source>
        <strain evidence="2">DMR45628</strain>
        <tissue evidence="2">Testes</tissue>
    </source>
</reference>
<sequence length="69" mass="8134">MSYQPFPHKIFKINGSKDDDKISQNTKEKYEKMTPPKTLLDEHKDGGTLWYYLSKVPIVVPFVIYTKKK</sequence>
<keyword evidence="1" id="KW-0472">Membrane</keyword>
<name>A0AAW1JGY3_POPJA</name>
<keyword evidence="1" id="KW-0812">Transmembrane</keyword>
<proteinExistence type="predicted"/>
<feature type="transmembrane region" description="Helical" evidence="1">
    <location>
        <begin position="49"/>
        <end position="66"/>
    </location>
</feature>
<dbReference type="AlphaFoldDB" id="A0AAW1JGY3"/>
<gene>
    <name evidence="2" type="ORF">QE152_g29588</name>
</gene>
<reference evidence="2 3" key="2">
    <citation type="journal article" date="2024" name="BMC Genomics">
        <title>De novo assembly and annotation of Popillia japonica's genome with initial clues to its potential as an invasive pest.</title>
        <authorList>
            <person name="Cucini C."/>
            <person name="Boschi S."/>
            <person name="Funari R."/>
            <person name="Cardaioli E."/>
            <person name="Iannotti N."/>
            <person name="Marturano G."/>
            <person name="Paoli F."/>
            <person name="Bruttini M."/>
            <person name="Carapelli A."/>
            <person name="Frati F."/>
            <person name="Nardi F."/>
        </authorList>
    </citation>
    <scope>NUCLEOTIDE SEQUENCE [LARGE SCALE GENOMIC DNA]</scope>
    <source>
        <strain evidence="2">DMR45628</strain>
    </source>
</reference>
<keyword evidence="3" id="KW-1185">Reference proteome</keyword>